<dbReference type="PANTHER" id="PTHR42648:SF11">
    <property type="entry name" value="TRANSPOSON TY4-P GAG-POL POLYPROTEIN"/>
    <property type="match status" value="1"/>
</dbReference>
<dbReference type="GO" id="GO:0046872">
    <property type="term" value="F:metal ion binding"/>
    <property type="evidence" value="ECO:0007669"/>
    <property type="project" value="UniProtKB-KW"/>
</dbReference>
<keyword evidence="5" id="KW-0378">Hydrolase</keyword>
<keyword evidence="4" id="KW-0255">Endonuclease</keyword>
<keyword evidence="9" id="KW-0239">DNA-directed DNA polymerase</keyword>
<dbReference type="Gene3D" id="3.30.420.10">
    <property type="entry name" value="Ribonuclease H-like superfamily/Ribonuclease H"/>
    <property type="match status" value="1"/>
</dbReference>
<dbReference type="SUPFAM" id="SSF53098">
    <property type="entry name" value="Ribonuclease H-like"/>
    <property type="match status" value="1"/>
</dbReference>
<dbReference type="GO" id="GO:0003676">
    <property type="term" value="F:nucleic acid binding"/>
    <property type="evidence" value="ECO:0007669"/>
    <property type="project" value="InterPro"/>
</dbReference>
<comment type="caution">
    <text evidence="13">The sequence shown here is derived from an EMBL/GenBank/DDBJ whole genome shotgun (WGS) entry which is preliminary data.</text>
</comment>
<feature type="region of interest" description="Disordered" evidence="11">
    <location>
        <begin position="389"/>
        <end position="428"/>
    </location>
</feature>
<reference evidence="13 14" key="1">
    <citation type="journal article" name="Sci. Rep.">
        <title>Genome-scale phylogenetic analyses confirm Olpidium as the closest living zoosporic fungus to the non-flagellated, terrestrial fungi.</title>
        <authorList>
            <person name="Chang Y."/>
            <person name="Rochon D."/>
            <person name="Sekimoto S."/>
            <person name="Wang Y."/>
            <person name="Chovatia M."/>
            <person name="Sandor L."/>
            <person name="Salamov A."/>
            <person name="Grigoriev I.V."/>
            <person name="Stajich J.E."/>
            <person name="Spatafora J.W."/>
        </authorList>
    </citation>
    <scope>NUCLEOTIDE SEQUENCE [LARGE SCALE GENOMIC DNA]</scope>
    <source>
        <strain evidence="13">S191</strain>
    </source>
</reference>
<dbReference type="InterPro" id="IPR012337">
    <property type="entry name" value="RNaseH-like_sf"/>
</dbReference>
<evidence type="ECO:0000256" key="8">
    <source>
        <dbReference type="ARBA" id="ARBA00022918"/>
    </source>
</evidence>
<dbReference type="Proteomes" id="UP000673691">
    <property type="component" value="Unassembled WGS sequence"/>
</dbReference>
<accession>A0A8H8DIG2</accession>
<evidence type="ECO:0000256" key="11">
    <source>
        <dbReference type="SAM" id="MobiDB-lite"/>
    </source>
</evidence>
<dbReference type="AlphaFoldDB" id="A0A8H8DIG2"/>
<dbReference type="GO" id="GO:0006310">
    <property type="term" value="P:DNA recombination"/>
    <property type="evidence" value="ECO:0007669"/>
    <property type="project" value="UniProtKB-KW"/>
</dbReference>
<dbReference type="GO" id="GO:0004519">
    <property type="term" value="F:endonuclease activity"/>
    <property type="evidence" value="ECO:0007669"/>
    <property type="project" value="UniProtKB-KW"/>
</dbReference>
<dbReference type="EMBL" id="JAEFCI010006255">
    <property type="protein sequence ID" value="KAG5459819.1"/>
    <property type="molecule type" value="Genomic_DNA"/>
</dbReference>
<dbReference type="InterPro" id="IPR039537">
    <property type="entry name" value="Retrotran_Ty1/copia-like"/>
</dbReference>
<evidence type="ECO:0000259" key="12">
    <source>
        <dbReference type="Pfam" id="PF25597"/>
    </source>
</evidence>
<sequence length="463" mass="51255">MSLLLSNSVAVTLNLLQFQQRIATQPYRNSATWNLLQNVTGRTLKIHRADRAGEYCSGPFDTELVDSGIIRQQTIRDTPEQNRVAKRLNRTLEESVQATLRETKLSSAGEKLILVGYSDTSKGYRLWNPVTDEILERYDVTVDESHHYDPADWPPSPVHGNRSPDLVDLDIPLDADKDDIYVVDRITDHRYDPHATDSDTTDLANSFALSTSVPDGTPRVSTDPQLFKKPSRALTARNGTMPCIKNWPLPNVMVSSDWFRNPLTSVQYAANGPTKQSFTQTGYLQRPGIDFEDTWSPVIAFTALRFLLAIAARHVYSRALPSAAPALCPPPCPRFVFRRAVLRRAAAIRQPFAAAAPPGGPRPQAALRCAAPSGSFRLAITPPLSVARAAPAPPGCPPPPRPPQRRPIRQLPPYRRARDKCPPPAAAPFPRRDPAAAFVFELVPAHRAFVFIRSIAFAVDDSR</sequence>
<dbReference type="Pfam" id="PF25597">
    <property type="entry name" value="SH3_retrovirus"/>
    <property type="match status" value="1"/>
</dbReference>
<evidence type="ECO:0000256" key="1">
    <source>
        <dbReference type="ARBA" id="ARBA00022695"/>
    </source>
</evidence>
<keyword evidence="1" id="KW-0548">Nucleotidyltransferase</keyword>
<gene>
    <name evidence="13" type="ORF">BJ554DRAFT_8223</name>
</gene>
<keyword evidence="6" id="KW-0460">Magnesium</keyword>
<evidence type="ECO:0000256" key="7">
    <source>
        <dbReference type="ARBA" id="ARBA00022908"/>
    </source>
</evidence>
<keyword evidence="10" id="KW-0233">DNA recombination</keyword>
<keyword evidence="7" id="KW-0229">DNA integration</keyword>
<dbReference type="GO" id="GO:0003964">
    <property type="term" value="F:RNA-directed DNA polymerase activity"/>
    <property type="evidence" value="ECO:0007669"/>
    <property type="project" value="UniProtKB-KW"/>
</dbReference>
<keyword evidence="3" id="KW-0479">Metal-binding</keyword>
<dbReference type="GO" id="GO:0003887">
    <property type="term" value="F:DNA-directed DNA polymerase activity"/>
    <property type="evidence" value="ECO:0007669"/>
    <property type="project" value="UniProtKB-KW"/>
</dbReference>
<name>A0A8H8DIG2_9FUNG</name>
<dbReference type="PANTHER" id="PTHR42648">
    <property type="entry name" value="TRANSPOSASE, PUTATIVE-RELATED"/>
    <property type="match status" value="1"/>
</dbReference>
<dbReference type="GO" id="GO:0016787">
    <property type="term" value="F:hydrolase activity"/>
    <property type="evidence" value="ECO:0007669"/>
    <property type="project" value="UniProtKB-KW"/>
</dbReference>
<evidence type="ECO:0000313" key="14">
    <source>
        <dbReference type="Proteomes" id="UP000673691"/>
    </source>
</evidence>
<protein>
    <recommendedName>
        <fullName evidence="12">Retroviral polymerase SH3-like domain-containing protein</fullName>
    </recommendedName>
</protein>
<feature type="domain" description="Retroviral polymerase SH3-like" evidence="12">
    <location>
        <begin position="101"/>
        <end position="149"/>
    </location>
</feature>
<organism evidence="13 14">
    <name type="scientific">Olpidium bornovanus</name>
    <dbReference type="NCBI Taxonomy" id="278681"/>
    <lineage>
        <taxon>Eukaryota</taxon>
        <taxon>Fungi</taxon>
        <taxon>Fungi incertae sedis</taxon>
        <taxon>Olpidiomycota</taxon>
        <taxon>Olpidiomycotina</taxon>
        <taxon>Olpidiomycetes</taxon>
        <taxon>Olpidiales</taxon>
        <taxon>Olpidiaceae</taxon>
        <taxon>Olpidium</taxon>
    </lineage>
</organism>
<dbReference type="GO" id="GO:0015074">
    <property type="term" value="P:DNA integration"/>
    <property type="evidence" value="ECO:0007669"/>
    <property type="project" value="UniProtKB-KW"/>
</dbReference>
<feature type="compositionally biased region" description="Pro residues" evidence="11">
    <location>
        <begin position="391"/>
        <end position="402"/>
    </location>
</feature>
<keyword evidence="2" id="KW-0540">Nuclease</keyword>
<dbReference type="InterPro" id="IPR036397">
    <property type="entry name" value="RNaseH_sf"/>
</dbReference>
<evidence type="ECO:0000256" key="10">
    <source>
        <dbReference type="ARBA" id="ARBA00023172"/>
    </source>
</evidence>
<evidence type="ECO:0000256" key="4">
    <source>
        <dbReference type="ARBA" id="ARBA00022759"/>
    </source>
</evidence>
<keyword evidence="14" id="KW-1185">Reference proteome</keyword>
<evidence type="ECO:0000256" key="3">
    <source>
        <dbReference type="ARBA" id="ARBA00022723"/>
    </source>
</evidence>
<keyword evidence="9" id="KW-0808">Transferase</keyword>
<proteinExistence type="predicted"/>
<evidence type="ECO:0000256" key="9">
    <source>
        <dbReference type="ARBA" id="ARBA00022932"/>
    </source>
</evidence>
<evidence type="ECO:0000256" key="2">
    <source>
        <dbReference type="ARBA" id="ARBA00022722"/>
    </source>
</evidence>
<evidence type="ECO:0000313" key="13">
    <source>
        <dbReference type="EMBL" id="KAG5459819.1"/>
    </source>
</evidence>
<evidence type="ECO:0000256" key="5">
    <source>
        <dbReference type="ARBA" id="ARBA00022801"/>
    </source>
</evidence>
<dbReference type="InterPro" id="IPR057670">
    <property type="entry name" value="SH3_retrovirus"/>
</dbReference>
<keyword evidence="8" id="KW-0695">RNA-directed DNA polymerase</keyword>
<dbReference type="OrthoDB" id="3243429at2759"/>
<evidence type="ECO:0000256" key="6">
    <source>
        <dbReference type="ARBA" id="ARBA00022842"/>
    </source>
</evidence>